<keyword evidence="4" id="KW-0805">Transcription regulation</keyword>
<evidence type="ECO:0000313" key="10">
    <source>
        <dbReference type="EMBL" id="KAF7414374.1"/>
    </source>
</evidence>
<dbReference type="AlphaFoldDB" id="A0A834U206"/>
<comment type="similarity">
    <text evidence="2">Belongs to the mastermind family.</text>
</comment>
<keyword evidence="6" id="KW-0804">Transcription</keyword>
<evidence type="ECO:0000256" key="8">
    <source>
        <dbReference type="SAM" id="MobiDB-lite"/>
    </source>
</evidence>
<keyword evidence="7" id="KW-0539">Nucleus</keyword>
<keyword evidence="5" id="KW-0010">Activator</keyword>
<keyword evidence="3" id="KW-0914">Notch signaling pathway</keyword>
<feature type="compositionally biased region" description="Low complexity" evidence="8">
    <location>
        <begin position="32"/>
        <end position="47"/>
    </location>
</feature>
<dbReference type="GO" id="GO:0007221">
    <property type="term" value="P:positive regulation of transcription of Notch receptor target"/>
    <property type="evidence" value="ECO:0007669"/>
    <property type="project" value="InterPro"/>
</dbReference>
<dbReference type="GO" id="GO:0016607">
    <property type="term" value="C:nuclear speck"/>
    <property type="evidence" value="ECO:0007669"/>
    <property type="project" value="UniProtKB-SubCell"/>
</dbReference>
<organism evidence="10 11">
    <name type="scientific">Vespula germanica</name>
    <name type="common">German yellow jacket</name>
    <name type="synonym">Paravespula germanica</name>
    <dbReference type="NCBI Taxonomy" id="30212"/>
    <lineage>
        <taxon>Eukaryota</taxon>
        <taxon>Metazoa</taxon>
        <taxon>Ecdysozoa</taxon>
        <taxon>Arthropoda</taxon>
        <taxon>Hexapoda</taxon>
        <taxon>Insecta</taxon>
        <taxon>Pterygota</taxon>
        <taxon>Neoptera</taxon>
        <taxon>Endopterygota</taxon>
        <taxon>Hymenoptera</taxon>
        <taxon>Apocrita</taxon>
        <taxon>Aculeata</taxon>
        <taxon>Vespoidea</taxon>
        <taxon>Vespidae</taxon>
        <taxon>Vespinae</taxon>
        <taxon>Vespula</taxon>
    </lineage>
</organism>
<evidence type="ECO:0000256" key="1">
    <source>
        <dbReference type="ARBA" id="ARBA00004324"/>
    </source>
</evidence>
<proteinExistence type="inferred from homology"/>
<dbReference type="Pfam" id="PF09596">
    <property type="entry name" value="MamL-1"/>
    <property type="match status" value="1"/>
</dbReference>
<evidence type="ECO:0000256" key="6">
    <source>
        <dbReference type="ARBA" id="ARBA00023163"/>
    </source>
</evidence>
<evidence type="ECO:0000256" key="3">
    <source>
        <dbReference type="ARBA" id="ARBA00022976"/>
    </source>
</evidence>
<protein>
    <recommendedName>
        <fullName evidence="9">Neurogenic mastermind-like N-terminal domain-containing protein</fullName>
    </recommendedName>
</protein>
<comment type="subcellular location">
    <subcellularLocation>
        <location evidence="1">Nucleus speckle</location>
    </subcellularLocation>
</comment>
<dbReference type="InterPro" id="IPR046369">
    <property type="entry name" value="MAML1-3"/>
</dbReference>
<reference evidence="10" key="1">
    <citation type="journal article" date="2020" name="G3 (Bethesda)">
        <title>High-Quality Assemblies for Three Invasive Social Wasps from the &lt;i&gt;Vespula&lt;/i&gt; Genus.</title>
        <authorList>
            <person name="Harrop T.W.R."/>
            <person name="Guhlin J."/>
            <person name="McLaughlin G.M."/>
            <person name="Permina E."/>
            <person name="Stockwell P."/>
            <person name="Gilligan J."/>
            <person name="Le Lec M.F."/>
            <person name="Gruber M.A.M."/>
            <person name="Quinn O."/>
            <person name="Lovegrove M."/>
            <person name="Duncan E.J."/>
            <person name="Remnant E.J."/>
            <person name="Van Eeckhoven J."/>
            <person name="Graham B."/>
            <person name="Knapp R.A."/>
            <person name="Langford K.W."/>
            <person name="Kronenberg Z."/>
            <person name="Press M.O."/>
            <person name="Eacker S.M."/>
            <person name="Wilson-Rankin E.E."/>
            <person name="Purcell J."/>
            <person name="Lester P.J."/>
            <person name="Dearden P.K."/>
        </authorList>
    </citation>
    <scope>NUCLEOTIDE SEQUENCE</scope>
    <source>
        <strain evidence="10">Linc-1</strain>
    </source>
</reference>
<evidence type="ECO:0000256" key="7">
    <source>
        <dbReference type="ARBA" id="ARBA00023242"/>
    </source>
</evidence>
<accession>A0A834U206</accession>
<evidence type="ECO:0000256" key="5">
    <source>
        <dbReference type="ARBA" id="ARBA00023159"/>
    </source>
</evidence>
<sequence>MEAGGLLPRQPSQGPPGIAPASISVCVGQGPNGNNNNNTNNNNNGPTSIVGNPVIGQSNSVATTASIHDLNAVGQLSVTSQQQLQLQQQMGQAPGMGEVLTPKRQAVVDRLRRRIESYRRRQTDCVPRFDQSFNGLCEQNIQDTLVLKQRFLESKAKRQAKKTDKKQAEQPVGLSSVHVILLLSFDFTRDFIVRDKSKSFNKLLVTLYRLSICRYICGVGLEEGGPKREREREREKGREIVRSAGAEILRDSMLSQCTKAIRSLEPDARLVGVVVVDDNDNDDDDDDDDGMAYQLVQTRYVCVEMPAGEVGSGGGG</sequence>
<comment type="caution">
    <text evidence="10">The sequence shown here is derived from an EMBL/GenBank/DDBJ whole genome shotgun (WGS) entry which is preliminary data.</text>
</comment>
<dbReference type="Gene3D" id="6.10.250.970">
    <property type="match status" value="1"/>
</dbReference>
<dbReference type="InterPro" id="IPR046370">
    <property type="entry name" value="MAML_N_sf"/>
</dbReference>
<dbReference type="InterPro" id="IPR019082">
    <property type="entry name" value="Mastermind-like_N"/>
</dbReference>
<feature type="region of interest" description="Disordered" evidence="8">
    <location>
        <begin position="1"/>
        <end position="51"/>
    </location>
</feature>
<dbReference type="EMBL" id="JACSDZ010000002">
    <property type="protein sequence ID" value="KAF7414374.1"/>
    <property type="molecule type" value="Genomic_DNA"/>
</dbReference>
<dbReference type="PANTHER" id="PTHR15692">
    <property type="entry name" value="MASTERMIND-LIKE"/>
    <property type="match status" value="1"/>
</dbReference>
<evidence type="ECO:0000256" key="2">
    <source>
        <dbReference type="ARBA" id="ARBA00008081"/>
    </source>
</evidence>
<dbReference type="PANTHER" id="PTHR15692:SF20">
    <property type="entry name" value="NEUROGENIC MASTERMIND-LIKE N-TERMINAL DOMAIN-CONTAINING PROTEIN"/>
    <property type="match status" value="1"/>
</dbReference>
<evidence type="ECO:0000256" key="4">
    <source>
        <dbReference type="ARBA" id="ARBA00023015"/>
    </source>
</evidence>
<evidence type="ECO:0000313" key="11">
    <source>
        <dbReference type="Proteomes" id="UP000617340"/>
    </source>
</evidence>
<keyword evidence="11" id="KW-1185">Reference proteome</keyword>
<dbReference type="SMART" id="SM01275">
    <property type="entry name" value="MamL-1"/>
    <property type="match status" value="1"/>
</dbReference>
<gene>
    <name evidence="10" type="ORF">HZH68_002863</name>
</gene>
<dbReference type="GO" id="GO:0003713">
    <property type="term" value="F:transcription coactivator activity"/>
    <property type="evidence" value="ECO:0007669"/>
    <property type="project" value="InterPro"/>
</dbReference>
<dbReference type="Proteomes" id="UP000617340">
    <property type="component" value="Unassembled WGS sequence"/>
</dbReference>
<name>A0A834U206_VESGE</name>
<evidence type="ECO:0000259" key="9">
    <source>
        <dbReference type="SMART" id="SM01275"/>
    </source>
</evidence>
<feature type="domain" description="Neurogenic mastermind-like N-terminal" evidence="9">
    <location>
        <begin position="102"/>
        <end position="161"/>
    </location>
</feature>